<dbReference type="Gene3D" id="1.10.510.10">
    <property type="entry name" value="Transferase(Phosphotransferase) domain 1"/>
    <property type="match status" value="1"/>
</dbReference>
<accession>A0AAD4P6B4</accession>
<dbReference type="PANTHER" id="PTHR43895:SF162">
    <property type="entry name" value="CBL-INTERACTING SERINE_THREONINE-PROTEIN KINASE 25"/>
    <property type="match status" value="1"/>
</dbReference>
<dbReference type="SUPFAM" id="SSF56112">
    <property type="entry name" value="Protein kinase-like (PK-like)"/>
    <property type="match status" value="1"/>
</dbReference>
<keyword evidence="7" id="KW-1185">Reference proteome</keyword>
<comment type="caution">
    <text evidence="6">The sequence shown here is derived from an EMBL/GenBank/DDBJ whole genome shotgun (WGS) entry which is preliminary data.</text>
</comment>
<dbReference type="EMBL" id="SDAM02000122">
    <property type="protein sequence ID" value="KAH6828533.1"/>
    <property type="molecule type" value="Genomic_DNA"/>
</dbReference>
<evidence type="ECO:0000313" key="7">
    <source>
        <dbReference type="Proteomes" id="UP001190926"/>
    </source>
</evidence>
<keyword evidence="4" id="KW-0418">Kinase</keyword>
<dbReference type="InterPro" id="IPR011009">
    <property type="entry name" value="Kinase-like_dom_sf"/>
</dbReference>
<evidence type="ECO:0000256" key="3">
    <source>
        <dbReference type="ARBA" id="ARBA00022741"/>
    </source>
</evidence>
<dbReference type="GO" id="GO:0005524">
    <property type="term" value="F:ATP binding"/>
    <property type="evidence" value="ECO:0007669"/>
    <property type="project" value="UniProtKB-KW"/>
</dbReference>
<evidence type="ECO:0000256" key="1">
    <source>
        <dbReference type="ARBA" id="ARBA00022527"/>
    </source>
</evidence>
<evidence type="ECO:0000256" key="4">
    <source>
        <dbReference type="ARBA" id="ARBA00022777"/>
    </source>
</evidence>
<organism evidence="6 7">
    <name type="scientific">Perilla frutescens var. hirtella</name>
    <name type="common">Perilla citriodora</name>
    <name type="synonym">Perilla setoyensis</name>
    <dbReference type="NCBI Taxonomy" id="608512"/>
    <lineage>
        <taxon>Eukaryota</taxon>
        <taxon>Viridiplantae</taxon>
        <taxon>Streptophyta</taxon>
        <taxon>Embryophyta</taxon>
        <taxon>Tracheophyta</taxon>
        <taxon>Spermatophyta</taxon>
        <taxon>Magnoliopsida</taxon>
        <taxon>eudicotyledons</taxon>
        <taxon>Gunneridae</taxon>
        <taxon>Pentapetalae</taxon>
        <taxon>asterids</taxon>
        <taxon>lamiids</taxon>
        <taxon>Lamiales</taxon>
        <taxon>Lamiaceae</taxon>
        <taxon>Nepetoideae</taxon>
        <taxon>Elsholtzieae</taxon>
        <taxon>Perilla</taxon>
    </lineage>
</organism>
<keyword evidence="1" id="KW-0723">Serine/threonine-protein kinase</keyword>
<dbReference type="GO" id="GO:0007165">
    <property type="term" value="P:signal transduction"/>
    <property type="evidence" value="ECO:0007669"/>
    <property type="project" value="TreeGrafter"/>
</dbReference>
<reference evidence="6 7" key="1">
    <citation type="journal article" date="2021" name="Nat. Commun.">
        <title>Incipient diploidization of the medicinal plant Perilla within 10,000 years.</title>
        <authorList>
            <person name="Zhang Y."/>
            <person name="Shen Q."/>
            <person name="Leng L."/>
            <person name="Zhang D."/>
            <person name="Chen S."/>
            <person name="Shi Y."/>
            <person name="Ning Z."/>
            <person name="Chen S."/>
        </authorList>
    </citation>
    <scope>NUCLEOTIDE SEQUENCE [LARGE SCALE GENOMIC DNA]</scope>
    <source>
        <strain evidence="7">cv. PC099</strain>
    </source>
</reference>
<dbReference type="PANTHER" id="PTHR43895">
    <property type="entry name" value="CALCIUM/CALMODULIN-DEPENDENT PROTEIN KINASE KINASE-RELATED"/>
    <property type="match status" value="1"/>
</dbReference>
<evidence type="ECO:0000313" key="6">
    <source>
        <dbReference type="EMBL" id="KAH6828533.1"/>
    </source>
</evidence>
<name>A0AAD4P6B4_PERFH</name>
<dbReference type="Gene3D" id="3.30.200.20">
    <property type="entry name" value="Phosphorylase Kinase, domain 1"/>
    <property type="match status" value="1"/>
</dbReference>
<sequence>MAEIRCHRSQGGDGHETKIFIVMEFAGGGELLSKVAQGARLGEAIARRYFQHLTTQSTSTTRASSTSDIKPENLLLVSGSELN</sequence>
<evidence type="ECO:0008006" key="8">
    <source>
        <dbReference type="Google" id="ProtNLM"/>
    </source>
</evidence>
<keyword evidence="3" id="KW-0547">Nucleotide-binding</keyword>
<evidence type="ECO:0000256" key="5">
    <source>
        <dbReference type="ARBA" id="ARBA00022840"/>
    </source>
</evidence>
<evidence type="ECO:0000256" key="2">
    <source>
        <dbReference type="ARBA" id="ARBA00022679"/>
    </source>
</evidence>
<keyword evidence="2" id="KW-0808">Transferase</keyword>
<dbReference type="Proteomes" id="UP001190926">
    <property type="component" value="Unassembled WGS sequence"/>
</dbReference>
<dbReference type="AlphaFoldDB" id="A0AAD4P6B4"/>
<gene>
    <name evidence="6" type="ORF">C2S53_013781</name>
</gene>
<dbReference type="GO" id="GO:0004674">
    <property type="term" value="F:protein serine/threonine kinase activity"/>
    <property type="evidence" value="ECO:0007669"/>
    <property type="project" value="UniProtKB-KW"/>
</dbReference>
<proteinExistence type="predicted"/>
<keyword evidence="5" id="KW-0067">ATP-binding</keyword>
<protein>
    <recommendedName>
        <fullName evidence="8">Protein kinase domain-containing protein</fullName>
    </recommendedName>
</protein>